<dbReference type="EnsemblPlants" id="KQL30074">
    <property type="protein sequence ID" value="KQL30074"/>
    <property type="gene ID" value="SETIT_020587mg"/>
</dbReference>
<reference evidence="2" key="1">
    <citation type="journal article" date="2012" name="Nat. Biotechnol.">
        <title>Reference genome sequence of the model plant Setaria.</title>
        <authorList>
            <person name="Bennetzen J.L."/>
            <person name="Schmutz J."/>
            <person name="Wang H."/>
            <person name="Percifield R."/>
            <person name="Hawkins J."/>
            <person name="Pontaroli A.C."/>
            <person name="Estep M."/>
            <person name="Feng L."/>
            <person name="Vaughn J.N."/>
            <person name="Grimwood J."/>
            <person name="Jenkins J."/>
            <person name="Barry K."/>
            <person name="Lindquist E."/>
            <person name="Hellsten U."/>
            <person name="Deshpande S."/>
            <person name="Wang X."/>
            <person name="Wu X."/>
            <person name="Mitros T."/>
            <person name="Triplett J."/>
            <person name="Yang X."/>
            <person name="Ye C.Y."/>
            <person name="Mauro-Herrera M."/>
            <person name="Wang L."/>
            <person name="Li P."/>
            <person name="Sharma M."/>
            <person name="Sharma R."/>
            <person name="Ronald P.C."/>
            <person name="Panaud O."/>
            <person name="Kellogg E.A."/>
            <person name="Brutnell T.P."/>
            <person name="Doust A.N."/>
            <person name="Tuskan G.A."/>
            <person name="Rokhsar D."/>
            <person name="Devos K.M."/>
        </authorList>
    </citation>
    <scope>NUCLEOTIDE SEQUENCE [LARGE SCALE GENOMIC DNA]</scope>
    <source>
        <strain evidence="2">cv. Yugu1</strain>
    </source>
</reference>
<reference evidence="1" key="2">
    <citation type="submission" date="2018-08" db="UniProtKB">
        <authorList>
            <consortium name="EnsemblPlants"/>
        </authorList>
    </citation>
    <scope>IDENTIFICATION</scope>
    <source>
        <strain evidence="1">Yugu1</strain>
    </source>
</reference>
<sequence>MMMKFSDVLFHCITHNHWFASLHFFVTVICPDSIIRICFCICQIITITYKVGLFSYA</sequence>
<dbReference type="InParanoid" id="K3Z219"/>
<dbReference type="AlphaFoldDB" id="K3Z219"/>
<evidence type="ECO:0000313" key="1">
    <source>
        <dbReference type="EnsemblPlants" id="KQL30074"/>
    </source>
</evidence>
<proteinExistence type="predicted"/>
<dbReference type="HOGENOM" id="CLU_3000037_0_0_1"/>
<dbReference type="EMBL" id="AGNK02000391">
    <property type="status" value="NOT_ANNOTATED_CDS"/>
    <property type="molecule type" value="Genomic_DNA"/>
</dbReference>
<keyword evidence="2" id="KW-1185">Reference proteome</keyword>
<protein>
    <submittedName>
        <fullName evidence="1">Uncharacterized protein</fullName>
    </submittedName>
</protein>
<dbReference type="Gramene" id="KQL30074">
    <property type="protein sequence ID" value="KQL30074"/>
    <property type="gene ID" value="SETIT_020587mg"/>
</dbReference>
<evidence type="ECO:0000313" key="2">
    <source>
        <dbReference type="Proteomes" id="UP000004995"/>
    </source>
</evidence>
<accession>K3Z219</accession>
<organism evidence="1 2">
    <name type="scientific">Setaria italica</name>
    <name type="common">Foxtail millet</name>
    <name type="synonym">Panicum italicum</name>
    <dbReference type="NCBI Taxonomy" id="4555"/>
    <lineage>
        <taxon>Eukaryota</taxon>
        <taxon>Viridiplantae</taxon>
        <taxon>Streptophyta</taxon>
        <taxon>Embryophyta</taxon>
        <taxon>Tracheophyta</taxon>
        <taxon>Spermatophyta</taxon>
        <taxon>Magnoliopsida</taxon>
        <taxon>Liliopsida</taxon>
        <taxon>Poales</taxon>
        <taxon>Poaceae</taxon>
        <taxon>PACMAD clade</taxon>
        <taxon>Panicoideae</taxon>
        <taxon>Panicodae</taxon>
        <taxon>Paniceae</taxon>
        <taxon>Cenchrinae</taxon>
        <taxon>Setaria</taxon>
    </lineage>
</organism>
<dbReference type="Proteomes" id="UP000004995">
    <property type="component" value="Unassembled WGS sequence"/>
</dbReference>
<name>K3Z219_SETIT</name>